<reference evidence="1 2" key="1">
    <citation type="submission" date="2020-03" db="EMBL/GenBank/DDBJ databases">
        <title>Whole genome shotgun sequence of Phytohabitans flavus NBRC 107702.</title>
        <authorList>
            <person name="Komaki H."/>
            <person name="Tamura T."/>
        </authorList>
    </citation>
    <scope>NUCLEOTIDE SEQUENCE [LARGE SCALE GENOMIC DNA]</scope>
    <source>
        <strain evidence="1 2">NBRC 107702</strain>
    </source>
</reference>
<protein>
    <recommendedName>
        <fullName evidence="3">ESX-1 secretion-associated protein EspA/EspE-like domain-containing protein</fullName>
    </recommendedName>
</protein>
<keyword evidence="2" id="KW-1185">Reference proteome</keyword>
<accession>A0A6F8XQY1</accession>
<evidence type="ECO:0008006" key="3">
    <source>
        <dbReference type="Google" id="ProtNLM"/>
    </source>
</evidence>
<dbReference type="EMBL" id="AP022870">
    <property type="protein sequence ID" value="BCB76245.1"/>
    <property type="molecule type" value="Genomic_DNA"/>
</dbReference>
<evidence type="ECO:0000313" key="2">
    <source>
        <dbReference type="Proteomes" id="UP000502508"/>
    </source>
</evidence>
<reference evidence="1 2" key="2">
    <citation type="submission" date="2020-03" db="EMBL/GenBank/DDBJ databases">
        <authorList>
            <person name="Ichikawa N."/>
            <person name="Kimura A."/>
            <person name="Kitahashi Y."/>
            <person name="Uohara A."/>
        </authorList>
    </citation>
    <scope>NUCLEOTIDE SEQUENCE [LARGE SCALE GENOMIC DNA]</scope>
    <source>
        <strain evidence="1 2">NBRC 107702</strain>
    </source>
</reference>
<sequence>MGMGPGQWGPLIAELRLEWPDTDEDRLCALGDLWAGLDGKLRGEVGTADGRLREMILGSQGQSVAAVGAAWTAPQAPSTNLEHGATAATLVALGLYACAGVVIALKSNFAVQLAALDSQIKWAEDNATRTDGASLDQIPEFKADAVQNINQLVAEAERAIMDD</sequence>
<dbReference type="RefSeq" id="WP_173036340.1">
    <property type="nucleotide sequence ID" value="NZ_AP022870.1"/>
</dbReference>
<dbReference type="AlphaFoldDB" id="A0A6F8XQY1"/>
<proteinExistence type="predicted"/>
<gene>
    <name evidence="1" type="ORF">Pflav_026550</name>
</gene>
<dbReference type="Proteomes" id="UP000502508">
    <property type="component" value="Chromosome"/>
</dbReference>
<evidence type="ECO:0000313" key="1">
    <source>
        <dbReference type="EMBL" id="BCB76245.1"/>
    </source>
</evidence>
<dbReference type="KEGG" id="pfla:Pflav_026550"/>
<name>A0A6F8XQY1_9ACTN</name>
<organism evidence="1 2">
    <name type="scientific">Phytohabitans flavus</name>
    <dbReference type="NCBI Taxonomy" id="1076124"/>
    <lineage>
        <taxon>Bacteria</taxon>
        <taxon>Bacillati</taxon>
        <taxon>Actinomycetota</taxon>
        <taxon>Actinomycetes</taxon>
        <taxon>Micromonosporales</taxon>
        <taxon>Micromonosporaceae</taxon>
    </lineage>
</organism>